<dbReference type="Proteomes" id="UP000036045">
    <property type="component" value="Unassembled WGS sequence"/>
</dbReference>
<dbReference type="RefSeq" id="WP_047942304.1">
    <property type="nucleotide sequence ID" value="NZ_CP053989.1"/>
</dbReference>
<accession>A0A0J1IK82</accession>
<comment type="caution">
    <text evidence="1">The sequence shown here is derived from an EMBL/GenBank/DDBJ whole genome shotgun (WGS) entry which is preliminary data.</text>
</comment>
<dbReference type="OrthoDB" id="71172at2"/>
<reference evidence="1 2" key="1">
    <citation type="submission" date="2015-05" db="EMBL/GenBank/DDBJ databases">
        <title>Whole genome sequence and identification of bacterial endophytes from Costus igneus.</title>
        <authorList>
            <person name="Lee Y.P."/>
            <person name="Gan H.M."/>
            <person name="Eng W."/>
            <person name="Wheatley M.S."/>
            <person name="Caraballo A."/>
            <person name="Polter S."/>
            <person name="Savka M.A."/>
            <person name="Hudson A.O."/>
        </authorList>
    </citation>
    <scope>NUCLEOTIDE SEQUENCE [LARGE SCALE GENOMIC DNA]</scope>
    <source>
        <strain evidence="1 2">RIT379</strain>
    </source>
</reference>
<dbReference type="GeneID" id="56351055"/>
<organism evidence="1 2">
    <name type="scientific">Niallia circulans</name>
    <name type="common">Bacillus circulans</name>
    <dbReference type="NCBI Taxonomy" id="1397"/>
    <lineage>
        <taxon>Bacteria</taxon>
        <taxon>Bacillati</taxon>
        <taxon>Bacillota</taxon>
        <taxon>Bacilli</taxon>
        <taxon>Bacillales</taxon>
        <taxon>Bacillaceae</taxon>
        <taxon>Niallia</taxon>
    </lineage>
</organism>
<proteinExistence type="predicted"/>
<sequence length="300" mass="35194">MAWLLLLTAIMVWIILFLRTRLTFKFGVSPKVLEIQPIKGLKKLSEDLEHSLTRSYMENVEERVRRENKLRENEYEWRLLDLKRYFVLTSLLKESPMFSVKVDELWHQMLMFTREYKDFSHKYLGSTLHHSPNVKGKSNPDLRGFFDWVYAELFLIRKENIYLYKGFFRHPVHPTIIEDFKNLAEDDLLNRYFKTDTKYHTTVYALITAMKKSVKKVRDYQKSTIYDKMKKSKREQKFNSMLIPYLSVSYFHYAEFSSYMKMSSDSSASCTSCGTGSVFCSSDSACSSDSSCSSCGGGSD</sequence>
<dbReference type="AlphaFoldDB" id="A0A0J1IK82"/>
<evidence type="ECO:0000313" key="2">
    <source>
        <dbReference type="Proteomes" id="UP000036045"/>
    </source>
</evidence>
<keyword evidence="2" id="KW-1185">Reference proteome</keyword>
<name>A0A0J1IK82_NIACI</name>
<evidence type="ECO:0000313" key="1">
    <source>
        <dbReference type="EMBL" id="KLV26356.1"/>
    </source>
</evidence>
<dbReference type="PATRIC" id="fig|1397.4.peg.5689"/>
<protein>
    <submittedName>
        <fullName evidence="1">Uncharacterized protein</fullName>
    </submittedName>
</protein>
<dbReference type="EMBL" id="LDPH01000009">
    <property type="protein sequence ID" value="KLV26356.1"/>
    <property type="molecule type" value="Genomic_DNA"/>
</dbReference>
<gene>
    <name evidence="1" type="ORF">ABW02_11785</name>
</gene>